<dbReference type="GO" id="GO:1904047">
    <property type="term" value="F:S-adenosyl-L-methionine binding"/>
    <property type="evidence" value="ECO:0007669"/>
    <property type="project" value="UniProtKB-UniRule"/>
</dbReference>
<protein>
    <recommendedName>
        <fullName evidence="8">7-carboxy-7-deazaguanine synthase</fullName>
        <shortName evidence="8">CDG synthase</shortName>
        <ecNumber evidence="8">4.3.99.3</ecNumber>
    </recommendedName>
    <alternativeName>
        <fullName evidence="8">Queuosine biosynthesis protein QueE</fullName>
    </alternativeName>
</protein>
<evidence type="ECO:0000313" key="11">
    <source>
        <dbReference type="EMBL" id="KAA1058133.1"/>
    </source>
</evidence>
<dbReference type="PIRSF" id="PIRSF000370">
    <property type="entry name" value="QueE"/>
    <property type="match status" value="1"/>
</dbReference>
<evidence type="ECO:0000256" key="5">
    <source>
        <dbReference type="ARBA" id="ARBA00023004"/>
    </source>
</evidence>
<reference evidence="12 15" key="3">
    <citation type="submission" date="2024-11" db="EMBL/GenBank/DDBJ databases">
        <title>Draft genome sequences of two bacteria associated to sugarcane roots in Colombia.</title>
        <authorList>
            <person name="Pardo-Diaz S."/>
            <person name="Masmela-Mendoza J."/>
            <person name="Delgadillo-Duran P."/>
            <person name="Bautista E.J."/>
            <person name="Rojas-Tapias D.F."/>
        </authorList>
    </citation>
    <scope>NUCLEOTIDE SEQUENCE [LARGE SCALE GENOMIC DNA]</scope>
    <source>
        <strain evidence="12 15">Ap18</strain>
    </source>
</reference>
<feature type="binding site" evidence="8">
    <location>
        <position position="53"/>
    </location>
    <ligand>
        <name>[4Fe-4S] cluster</name>
        <dbReference type="ChEBI" id="CHEBI:49883"/>
        <note>4Fe-4S-S-AdoMet</note>
    </ligand>
</feature>
<evidence type="ECO:0000259" key="9">
    <source>
        <dbReference type="PROSITE" id="PS51918"/>
    </source>
</evidence>
<evidence type="ECO:0000313" key="10">
    <source>
        <dbReference type="EMBL" id="AIB10860.1"/>
    </source>
</evidence>
<dbReference type="OrthoDB" id="9792276at2"/>
<feature type="binding site" evidence="8">
    <location>
        <position position="42"/>
    </location>
    <ligand>
        <name>substrate</name>
    </ligand>
</feature>
<keyword evidence="3 8" id="KW-0479">Metal-binding</keyword>
<accession>A0A060DDU4</accession>
<dbReference type="CDD" id="cd01335">
    <property type="entry name" value="Radical_SAM"/>
    <property type="match status" value="1"/>
</dbReference>
<comment type="cofactor">
    <cofactor evidence="8">
        <name>Mg(2+)</name>
        <dbReference type="ChEBI" id="CHEBI:18420"/>
    </cofactor>
</comment>
<dbReference type="EMBL" id="CP007793">
    <property type="protein sequence ID" value="AIB10860.1"/>
    <property type="molecule type" value="Genomic_DNA"/>
</dbReference>
<name>A0A060DDU4_9PROT</name>
<keyword evidence="15" id="KW-1185">Reference proteome</keyword>
<dbReference type="GO" id="GO:0000287">
    <property type="term" value="F:magnesium ion binding"/>
    <property type="evidence" value="ECO:0007669"/>
    <property type="project" value="UniProtKB-UniRule"/>
</dbReference>
<keyword evidence="5 8" id="KW-0408">Iron</keyword>
<dbReference type="InterPro" id="IPR007197">
    <property type="entry name" value="rSAM"/>
</dbReference>
<keyword evidence="1 8" id="KW-0004">4Fe-4S</keyword>
<comment type="similarity">
    <text evidence="8">Belongs to the radical SAM superfamily. 7-carboxy-7-deazaguanine synthase family.</text>
</comment>
<evidence type="ECO:0000256" key="8">
    <source>
        <dbReference type="HAMAP-Rule" id="MF_00917"/>
    </source>
</evidence>
<comment type="function">
    <text evidence="8">Catalyzes the complex heterocyclic radical-mediated conversion of 6-carboxy-5,6,7,8-tetrahydropterin (CPH4) to 7-carboxy-7-deazaguanine (CDG), a step common to the biosynthetic pathways of all 7-deazapurine-containing compounds.</text>
</comment>
<keyword evidence="8" id="KW-0671">Queuosine biosynthesis</keyword>
<comment type="subunit">
    <text evidence="8">Homodimer.</text>
</comment>
<comment type="caution">
    <text evidence="8">Lacks conserved residue(s) required for the propagation of feature annotation.</text>
</comment>
<dbReference type="InterPro" id="IPR013785">
    <property type="entry name" value="Aldolase_TIM"/>
</dbReference>
<dbReference type="SUPFAM" id="SSF102114">
    <property type="entry name" value="Radical SAM enzymes"/>
    <property type="match status" value="1"/>
</dbReference>
<dbReference type="Proteomes" id="UP001628281">
    <property type="component" value="Unassembled WGS sequence"/>
</dbReference>
<organism evidence="10 13">
    <name type="scientific">Azospirillum argentinense</name>
    <dbReference type="NCBI Taxonomy" id="2970906"/>
    <lineage>
        <taxon>Bacteria</taxon>
        <taxon>Pseudomonadati</taxon>
        <taxon>Pseudomonadota</taxon>
        <taxon>Alphaproteobacteria</taxon>
        <taxon>Rhodospirillales</taxon>
        <taxon>Azospirillaceae</taxon>
        <taxon>Azospirillum</taxon>
    </lineage>
</organism>
<keyword evidence="4 8" id="KW-0460">Magnesium</keyword>
<dbReference type="SFLD" id="SFLDS00029">
    <property type="entry name" value="Radical_SAM"/>
    <property type="match status" value="1"/>
</dbReference>
<feature type="domain" description="Radical SAM core" evidence="9">
    <location>
        <begin position="33"/>
        <end position="231"/>
    </location>
</feature>
<dbReference type="InterPro" id="IPR024924">
    <property type="entry name" value="7-CO-7-deazaguanine_synth-like"/>
</dbReference>
<dbReference type="Gene3D" id="3.20.20.70">
    <property type="entry name" value="Aldolase class I"/>
    <property type="match status" value="1"/>
</dbReference>
<reference evidence="11 14" key="2">
    <citation type="submission" date="2019-07" db="EMBL/GenBank/DDBJ databases">
        <title>Genome sequencing of the stress-tolerant strain Azospirillum brasilense Az19.</title>
        <authorList>
            <person name="Maroniche G.A."/>
            <person name="Garcia J.E."/>
            <person name="Pagnussat L."/>
            <person name="Amenta M."/>
            <person name="Creus C.M."/>
        </authorList>
    </citation>
    <scope>NUCLEOTIDE SEQUENCE [LARGE SCALE GENOMIC DNA]</scope>
    <source>
        <strain evidence="11 14">Az19</strain>
    </source>
</reference>
<evidence type="ECO:0000256" key="6">
    <source>
        <dbReference type="ARBA" id="ARBA00023014"/>
    </source>
</evidence>
<dbReference type="HAMAP" id="MF_00917">
    <property type="entry name" value="QueE"/>
    <property type="match status" value="1"/>
</dbReference>
<dbReference type="Pfam" id="PF04055">
    <property type="entry name" value="Radical_SAM"/>
    <property type="match status" value="1"/>
</dbReference>
<feature type="binding site" evidence="8">
    <location>
        <position position="50"/>
    </location>
    <ligand>
        <name>[4Fe-4S] cluster</name>
        <dbReference type="ChEBI" id="CHEBI:49883"/>
        <note>4Fe-4S-S-AdoMet</note>
    </ligand>
</feature>
<dbReference type="KEGG" id="abq:ABAZ39_02255"/>
<proteinExistence type="inferred from homology"/>
<dbReference type="Proteomes" id="UP000027186">
    <property type="component" value="Chromosome"/>
</dbReference>
<dbReference type="PROSITE" id="PS51918">
    <property type="entry name" value="RADICAL_SAM"/>
    <property type="match status" value="1"/>
</dbReference>
<feature type="binding site" evidence="8">
    <location>
        <begin position="27"/>
        <end position="29"/>
    </location>
    <ligand>
        <name>substrate</name>
    </ligand>
</feature>
<dbReference type="UniPathway" id="UPA00391"/>
<evidence type="ECO:0000256" key="4">
    <source>
        <dbReference type="ARBA" id="ARBA00022842"/>
    </source>
</evidence>
<comment type="catalytic activity">
    <reaction evidence="8">
        <text>6-carboxy-5,6,7,8-tetrahydropterin + H(+) = 7-carboxy-7-carbaguanine + NH4(+)</text>
        <dbReference type="Rhea" id="RHEA:27974"/>
        <dbReference type="ChEBI" id="CHEBI:15378"/>
        <dbReference type="ChEBI" id="CHEBI:28938"/>
        <dbReference type="ChEBI" id="CHEBI:61032"/>
        <dbReference type="ChEBI" id="CHEBI:61036"/>
        <dbReference type="EC" id="4.3.99.3"/>
    </reaction>
</comment>
<dbReference type="GO" id="GO:0008616">
    <property type="term" value="P:tRNA queuosine(34) biosynthetic process"/>
    <property type="evidence" value="ECO:0007669"/>
    <property type="project" value="UniProtKB-UniRule"/>
</dbReference>
<evidence type="ECO:0000313" key="14">
    <source>
        <dbReference type="Proteomes" id="UP000325333"/>
    </source>
</evidence>
<dbReference type="EC" id="4.3.99.3" evidence="8"/>
<keyword evidence="2 8" id="KW-0949">S-adenosyl-L-methionine</keyword>
<dbReference type="InterPro" id="IPR058240">
    <property type="entry name" value="rSAM_sf"/>
</dbReference>
<dbReference type="PANTHER" id="PTHR42836:SF1">
    <property type="entry name" value="7-CARBOXY-7-DEAZAGUANINE SYNTHASE"/>
    <property type="match status" value="1"/>
</dbReference>
<dbReference type="AlphaFoldDB" id="A0A060DDU4"/>
<keyword evidence="7 8" id="KW-0456">Lyase</keyword>
<dbReference type="PANTHER" id="PTHR42836">
    <property type="entry name" value="7-CARBOXY-7-DEAZAGUANINE SYNTHASE"/>
    <property type="match status" value="1"/>
</dbReference>
<feature type="binding site" evidence="8">
    <location>
        <position position="89"/>
    </location>
    <ligand>
        <name>S-adenosyl-L-methionine</name>
        <dbReference type="ChEBI" id="CHEBI:59789"/>
    </ligand>
</feature>
<evidence type="ECO:0000313" key="12">
    <source>
        <dbReference type="EMBL" id="MFL7900748.1"/>
    </source>
</evidence>
<dbReference type="EMBL" id="JBJLSN010000006">
    <property type="protein sequence ID" value="MFL7900748.1"/>
    <property type="molecule type" value="Genomic_DNA"/>
</dbReference>
<feature type="binding site" evidence="8">
    <location>
        <begin position="134"/>
        <end position="136"/>
    </location>
    <ligand>
        <name>S-adenosyl-L-methionine</name>
        <dbReference type="ChEBI" id="CHEBI:59789"/>
    </ligand>
</feature>
<evidence type="ECO:0000313" key="13">
    <source>
        <dbReference type="Proteomes" id="UP000027186"/>
    </source>
</evidence>
<reference evidence="10 13" key="1">
    <citation type="journal article" date="2014" name="Genome Announc.">
        <title>Complete Genome Sequence of the Model Rhizosphere Strain Azospirillum brasilense Az39, Successfully Applied in Agriculture.</title>
        <authorList>
            <person name="Rivera D."/>
            <person name="Revale S."/>
            <person name="Molina R."/>
            <person name="Gualpa J."/>
            <person name="Puente M."/>
            <person name="Maroniche G."/>
            <person name="Paris G."/>
            <person name="Baker D."/>
            <person name="Clavijo B."/>
            <person name="McLay K."/>
            <person name="Spaepen S."/>
            <person name="Perticari A."/>
            <person name="Vazquez M."/>
            <person name="Wisniewski-Dye F."/>
            <person name="Watkins C."/>
            <person name="Martinez-Abarca F."/>
            <person name="Vanderleyden J."/>
            <person name="Cassan F."/>
        </authorList>
    </citation>
    <scope>NUCLEOTIDE SEQUENCE [LARGE SCALE GENOMIC DNA]</scope>
    <source>
        <strain evidence="10 13">Az39</strain>
    </source>
</reference>
<feature type="binding site" evidence="8">
    <location>
        <position position="87"/>
    </location>
    <ligand>
        <name>substrate</name>
    </ligand>
</feature>
<feature type="binding site" evidence="8">
    <location>
        <position position="55"/>
    </location>
    <ligand>
        <name>Mg(2+)</name>
        <dbReference type="ChEBI" id="CHEBI:18420"/>
    </ligand>
</feature>
<gene>
    <name evidence="8" type="primary">queE</name>
    <name evidence="10" type="ORF">ABAZ39_02255</name>
    <name evidence="12" type="ORF">ACJ41P_06410</name>
    <name evidence="11" type="ORF">FH063_000333</name>
</gene>
<comment type="cofactor">
    <cofactor evidence="8">
        <name>S-adenosyl-L-methionine</name>
        <dbReference type="ChEBI" id="CHEBI:59789"/>
    </cofactor>
    <text evidence="8">Binds 1 S-adenosyl-L-methionine per subunit.</text>
</comment>
<evidence type="ECO:0000256" key="1">
    <source>
        <dbReference type="ARBA" id="ARBA00022485"/>
    </source>
</evidence>
<evidence type="ECO:0000256" key="7">
    <source>
        <dbReference type="ARBA" id="ARBA00023239"/>
    </source>
</evidence>
<evidence type="ECO:0000256" key="3">
    <source>
        <dbReference type="ARBA" id="ARBA00022723"/>
    </source>
</evidence>
<comment type="pathway">
    <text evidence="8">Purine metabolism; 7-cyano-7-deazaguanine biosynthesis.</text>
</comment>
<sequence>MRGANPVRPQEGGDGQSLWIQEVFYTLQGEGPFVGEPSVFVRTGGCNLRCHWCDTDFESSPWRPPLDELLARIGELRPAVCDLIVLTGGEPLRQNVVPLIRALLERGLRVQIETNGTLWLDGMPDDPRLTIVCSPKTPGLHPDLVPRVSVYKYVLAAGESDPGDGLPTLSTQLPGQGARLFRPPPGAAVTVMPRDDGDAERNLANRQACTAVALAHGYRMSVQLHKLLGIA</sequence>
<dbReference type="RefSeq" id="WP_038526287.1">
    <property type="nucleotide sequence ID" value="NZ_CP007793.1"/>
</dbReference>
<feature type="binding site" evidence="8">
    <location>
        <position position="46"/>
    </location>
    <ligand>
        <name>[4Fe-4S] cluster</name>
        <dbReference type="ChEBI" id="CHEBI:49883"/>
        <note>4Fe-4S-S-AdoMet</note>
    </ligand>
</feature>
<feature type="binding site" evidence="8">
    <location>
        <begin position="52"/>
        <end position="54"/>
    </location>
    <ligand>
        <name>S-adenosyl-L-methionine</name>
        <dbReference type="ChEBI" id="CHEBI:59789"/>
    </ligand>
</feature>
<accession>A0A5B0L2N3</accession>
<dbReference type="GO" id="GO:0016840">
    <property type="term" value="F:carbon-nitrogen lyase activity"/>
    <property type="evidence" value="ECO:0007669"/>
    <property type="project" value="UniProtKB-UniRule"/>
</dbReference>
<evidence type="ECO:0000313" key="15">
    <source>
        <dbReference type="Proteomes" id="UP001628281"/>
    </source>
</evidence>
<evidence type="ECO:0000256" key="2">
    <source>
        <dbReference type="ARBA" id="ARBA00022691"/>
    </source>
</evidence>
<dbReference type="Proteomes" id="UP000325333">
    <property type="component" value="Unassembled WGS sequence"/>
</dbReference>
<dbReference type="GO" id="GO:0051539">
    <property type="term" value="F:4 iron, 4 sulfur cluster binding"/>
    <property type="evidence" value="ECO:0007669"/>
    <property type="project" value="UniProtKB-UniRule"/>
</dbReference>
<keyword evidence="6 8" id="KW-0411">Iron-sulfur</keyword>
<dbReference type="EMBL" id="VEWN01000001">
    <property type="protein sequence ID" value="KAA1058133.1"/>
    <property type="molecule type" value="Genomic_DNA"/>
</dbReference>
<comment type="cofactor">
    <cofactor evidence="8">
        <name>[4Fe-4S] cluster</name>
        <dbReference type="ChEBI" id="CHEBI:49883"/>
    </cofactor>
    <text evidence="8">Binds 1 [4Fe-4S] cluster. The cluster is coordinated with 3 cysteines and an exchangeable S-adenosyl-L-methionine.</text>
</comment>